<dbReference type="AlphaFoldDB" id="W3XM15"/>
<evidence type="ECO:0000256" key="1">
    <source>
        <dbReference type="ARBA" id="ARBA00001971"/>
    </source>
</evidence>
<feature type="transmembrane region" description="Helical" evidence="10">
    <location>
        <begin position="6"/>
        <end position="28"/>
    </location>
</feature>
<dbReference type="Pfam" id="PF20684">
    <property type="entry name" value="Fung_rhodopsin"/>
    <property type="match status" value="1"/>
</dbReference>
<evidence type="ECO:0000313" key="13">
    <source>
        <dbReference type="Proteomes" id="UP000030651"/>
    </source>
</evidence>
<accession>W3XM15</accession>
<reference evidence="13" key="1">
    <citation type="journal article" date="2015" name="BMC Genomics">
        <title>Genomic and transcriptomic analysis of the endophytic fungus Pestalotiopsis fici reveals its lifestyle and high potential for synthesis of natural products.</title>
        <authorList>
            <person name="Wang X."/>
            <person name="Zhang X."/>
            <person name="Liu L."/>
            <person name="Xiang M."/>
            <person name="Wang W."/>
            <person name="Sun X."/>
            <person name="Che Y."/>
            <person name="Guo L."/>
            <person name="Liu G."/>
            <person name="Guo L."/>
            <person name="Wang C."/>
            <person name="Yin W.B."/>
            <person name="Stadler M."/>
            <person name="Zhang X."/>
            <person name="Liu X."/>
        </authorList>
    </citation>
    <scope>NUCLEOTIDE SEQUENCE [LARGE SCALE GENOMIC DNA]</scope>
    <source>
        <strain evidence="13">W106-1 / CGMCC3.15140</strain>
    </source>
</reference>
<keyword evidence="3 8" id="KW-0349">Heme</keyword>
<comment type="similarity">
    <text evidence="2 9">Belongs to the cytochrome P450 family.</text>
</comment>
<sequence length="635" mass="71913">MDRGMALSTLVAAIVTYYVSLVFYRLFFHPLAVFPGPKLAAISRWYEAYYDVVLKGQYTRKIADLHREYGPIIRISPHELHVHDPAFFGTLYRVDGRWDKYTWTYDAFGAKSSTVFGSDHDLHKTHRRAIAPFFAKTKVLGRQEMLRRNTKKLSLRMTSLIGTTFNLGAAISAFTRDNINEYVIGKSYNETDHKDFNVALSIASQGAGVFWRTTKHVRWFGPTMRAMPIDWAMKIADDGTKAFLRYVQNSERDTQDTMAAAEASDPDSQYQNSMIHEMVHSALPSSEKTFDHIFEEVATVTSAGFETTANVLRLILFHIYANDHILQMLRKELSSLQPAISETVTLRQLEQLPYLTATIKEGLRLSPGIASRMARITNQELYYNNWRIPAGTPTGMTTILLHTDPKLYPSPLRFNPDRWIESPETQSLDAVFAPFSSGTRTCLGIHLAWAEIYLLIAELVQNFNFIIKDATASDFELEMDNFGIGTKAGCNLTKLRTTFSALWTFSDLTIVLLPVMVIWRLQMTLRQRIGLVLLMSVSLFTTAMSILRAVGLNHIADQQSGPTATDVQYNASLEILWACLEQACVILMGCVPSLRSVVRLEITKSISSSLSKDPALLSRQFSSRDWSSFLLRHYR</sequence>
<dbReference type="KEGG" id="pfy:PFICI_00355"/>
<dbReference type="PROSITE" id="PS00086">
    <property type="entry name" value="CYTOCHROME_P450"/>
    <property type="match status" value="1"/>
</dbReference>
<keyword evidence="5 9" id="KW-0560">Oxidoreductase</keyword>
<evidence type="ECO:0000259" key="11">
    <source>
        <dbReference type="Pfam" id="PF20684"/>
    </source>
</evidence>
<dbReference type="Pfam" id="PF00067">
    <property type="entry name" value="p450"/>
    <property type="match status" value="1"/>
</dbReference>
<dbReference type="InterPro" id="IPR017972">
    <property type="entry name" value="Cyt_P450_CS"/>
</dbReference>
<dbReference type="OrthoDB" id="3945418at2759"/>
<dbReference type="EMBL" id="KI912109">
    <property type="protein sequence ID" value="ETS86527.1"/>
    <property type="molecule type" value="Genomic_DNA"/>
</dbReference>
<dbReference type="GeneID" id="19265368"/>
<keyword evidence="10" id="KW-0812">Transmembrane</keyword>
<dbReference type="CDD" id="cd11062">
    <property type="entry name" value="CYP58-like"/>
    <property type="match status" value="1"/>
</dbReference>
<dbReference type="eggNOG" id="KOG0157">
    <property type="taxonomic scope" value="Eukaryota"/>
</dbReference>
<protein>
    <recommendedName>
        <fullName evidence="11">Rhodopsin domain-containing protein</fullName>
    </recommendedName>
</protein>
<dbReference type="PANTHER" id="PTHR24305">
    <property type="entry name" value="CYTOCHROME P450"/>
    <property type="match status" value="1"/>
</dbReference>
<evidence type="ECO:0000256" key="3">
    <source>
        <dbReference type="ARBA" id="ARBA00022617"/>
    </source>
</evidence>
<dbReference type="Gene3D" id="1.10.630.10">
    <property type="entry name" value="Cytochrome P450"/>
    <property type="match status" value="1"/>
</dbReference>
<keyword evidence="10" id="KW-0472">Membrane</keyword>
<keyword evidence="6 8" id="KW-0408">Iron</keyword>
<feature type="transmembrane region" description="Helical" evidence="10">
    <location>
        <begin position="531"/>
        <end position="555"/>
    </location>
</feature>
<dbReference type="GO" id="GO:0016705">
    <property type="term" value="F:oxidoreductase activity, acting on paired donors, with incorporation or reduction of molecular oxygen"/>
    <property type="evidence" value="ECO:0007669"/>
    <property type="project" value="InterPro"/>
</dbReference>
<dbReference type="PANTHER" id="PTHR24305:SF157">
    <property type="entry name" value="N-ACETYLTRYPTOPHAN 6-HYDROXYLASE IVOC-RELATED"/>
    <property type="match status" value="1"/>
</dbReference>
<feature type="transmembrane region" description="Helical" evidence="10">
    <location>
        <begin position="500"/>
        <end position="519"/>
    </location>
</feature>
<proteinExistence type="inferred from homology"/>
<keyword evidence="13" id="KW-1185">Reference proteome</keyword>
<keyword evidence="7 9" id="KW-0503">Monooxygenase</keyword>
<dbReference type="InterPro" id="IPR050121">
    <property type="entry name" value="Cytochrome_P450_monoxygenase"/>
</dbReference>
<evidence type="ECO:0000256" key="9">
    <source>
        <dbReference type="RuleBase" id="RU000461"/>
    </source>
</evidence>
<keyword evidence="4 8" id="KW-0479">Metal-binding</keyword>
<evidence type="ECO:0000313" key="12">
    <source>
        <dbReference type="EMBL" id="ETS86527.1"/>
    </source>
</evidence>
<feature type="binding site" description="axial binding residue" evidence="8">
    <location>
        <position position="442"/>
    </location>
    <ligand>
        <name>heme</name>
        <dbReference type="ChEBI" id="CHEBI:30413"/>
    </ligand>
    <ligandPart>
        <name>Fe</name>
        <dbReference type="ChEBI" id="CHEBI:18248"/>
    </ligandPart>
</feature>
<evidence type="ECO:0000256" key="7">
    <source>
        <dbReference type="ARBA" id="ARBA00023033"/>
    </source>
</evidence>
<organism evidence="12 13">
    <name type="scientific">Pestalotiopsis fici (strain W106-1 / CGMCC3.15140)</name>
    <dbReference type="NCBI Taxonomy" id="1229662"/>
    <lineage>
        <taxon>Eukaryota</taxon>
        <taxon>Fungi</taxon>
        <taxon>Dikarya</taxon>
        <taxon>Ascomycota</taxon>
        <taxon>Pezizomycotina</taxon>
        <taxon>Sordariomycetes</taxon>
        <taxon>Xylariomycetidae</taxon>
        <taxon>Amphisphaeriales</taxon>
        <taxon>Sporocadaceae</taxon>
        <taxon>Pestalotiopsis</taxon>
    </lineage>
</organism>
<keyword evidence="10" id="KW-1133">Transmembrane helix</keyword>
<feature type="domain" description="Rhodopsin" evidence="11">
    <location>
        <begin position="490"/>
        <end position="599"/>
    </location>
</feature>
<evidence type="ECO:0000256" key="2">
    <source>
        <dbReference type="ARBA" id="ARBA00010617"/>
    </source>
</evidence>
<evidence type="ECO:0000256" key="8">
    <source>
        <dbReference type="PIRSR" id="PIRSR602401-1"/>
    </source>
</evidence>
<dbReference type="HOGENOM" id="CLU_001570_14_4_1"/>
<dbReference type="GO" id="GO:0020037">
    <property type="term" value="F:heme binding"/>
    <property type="evidence" value="ECO:0007669"/>
    <property type="project" value="InterPro"/>
</dbReference>
<dbReference type="GO" id="GO:0004497">
    <property type="term" value="F:monooxygenase activity"/>
    <property type="evidence" value="ECO:0007669"/>
    <property type="project" value="UniProtKB-KW"/>
</dbReference>
<comment type="cofactor">
    <cofactor evidence="1 8">
        <name>heme</name>
        <dbReference type="ChEBI" id="CHEBI:30413"/>
    </cofactor>
</comment>
<evidence type="ECO:0000256" key="5">
    <source>
        <dbReference type="ARBA" id="ARBA00023002"/>
    </source>
</evidence>
<dbReference type="InterPro" id="IPR001128">
    <property type="entry name" value="Cyt_P450"/>
</dbReference>
<dbReference type="InParanoid" id="W3XM15"/>
<dbReference type="RefSeq" id="XP_007827127.1">
    <property type="nucleotide sequence ID" value="XM_007828936.1"/>
</dbReference>
<dbReference type="PRINTS" id="PR00463">
    <property type="entry name" value="EP450I"/>
</dbReference>
<dbReference type="Proteomes" id="UP000030651">
    <property type="component" value="Unassembled WGS sequence"/>
</dbReference>
<dbReference type="InterPro" id="IPR002401">
    <property type="entry name" value="Cyt_P450_E_grp-I"/>
</dbReference>
<evidence type="ECO:0000256" key="4">
    <source>
        <dbReference type="ARBA" id="ARBA00022723"/>
    </source>
</evidence>
<dbReference type="OMA" id="FTIMNAT"/>
<dbReference type="InterPro" id="IPR049326">
    <property type="entry name" value="Rhodopsin_dom_fungi"/>
</dbReference>
<evidence type="ECO:0000256" key="10">
    <source>
        <dbReference type="SAM" id="Phobius"/>
    </source>
</evidence>
<gene>
    <name evidence="12" type="ORF">PFICI_00355</name>
</gene>
<dbReference type="GO" id="GO:0005506">
    <property type="term" value="F:iron ion binding"/>
    <property type="evidence" value="ECO:0007669"/>
    <property type="project" value="InterPro"/>
</dbReference>
<dbReference type="InterPro" id="IPR036396">
    <property type="entry name" value="Cyt_P450_sf"/>
</dbReference>
<evidence type="ECO:0000256" key="6">
    <source>
        <dbReference type="ARBA" id="ARBA00023004"/>
    </source>
</evidence>
<dbReference type="SUPFAM" id="SSF48264">
    <property type="entry name" value="Cytochrome P450"/>
    <property type="match status" value="1"/>
</dbReference>
<name>W3XM15_PESFW</name>
<dbReference type="PRINTS" id="PR00385">
    <property type="entry name" value="P450"/>
</dbReference>